<dbReference type="EMBL" id="AJWZ01010396">
    <property type="protein sequence ID" value="EKC48590.1"/>
    <property type="molecule type" value="Genomic_DNA"/>
</dbReference>
<comment type="caution">
    <text evidence="2">The sequence shown here is derived from an EMBL/GenBank/DDBJ whole genome shotgun (WGS) entry which is preliminary data.</text>
</comment>
<accession>K1S4H4</accession>
<organism evidence="2">
    <name type="scientific">human gut metagenome</name>
    <dbReference type="NCBI Taxonomy" id="408170"/>
    <lineage>
        <taxon>unclassified sequences</taxon>
        <taxon>metagenomes</taxon>
        <taxon>organismal metagenomes</taxon>
    </lineage>
</organism>
<dbReference type="GO" id="GO:0016998">
    <property type="term" value="P:cell wall macromolecule catabolic process"/>
    <property type="evidence" value="ECO:0007669"/>
    <property type="project" value="InterPro"/>
</dbReference>
<dbReference type="SUPFAM" id="SSF51445">
    <property type="entry name" value="(Trans)glycosidases"/>
    <property type="match status" value="1"/>
</dbReference>
<dbReference type="Gene3D" id="3.20.20.80">
    <property type="entry name" value="Glycosidases"/>
    <property type="match status" value="1"/>
</dbReference>
<name>K1S4H4_9ZZZZ</name>
<dbReference type="InterPro" id="IPR017853">
    <property type="entry name" value="GH"/>
</dbReference>
<dbReference type="PANTHER" id="PTHR34135">
    <property type="entry name" value="LYSOZYME"/>
    <property type="match status" value="1"/>
</dbReference>
<evidence type="ECO:0000313" key="2">
    <source>
        <dbReference type="EMBL" id="EKC48590.1"/>
    </source>
</evidence>
<dbReference type="CDD" id="cd06414">
    <property type="entry name" value="GH25_LytC-like"/>
    <property type="match status" value="1"/>
</dbReference>
<dbReference type="Pfam" id="PF01183">
    <property type="entry name" value="Glyco_hydro_25"/>
    <property type="match status" value="1"/>
</dbReference>
<evidence type="ECO:0000256" key="1">
    <source>
        <dbReference type="ARBA" id="ARBA00010646"/>
    </source>
</evidence>
<dbReference type="InterPro" id="IPR002053">
    <property type="entry name" value="Glyco_hydro_25"/>
</dbReference>
<comment type="similarity">
    <text evidence="1">Belongs to the glycosyl hydrolase 25 family.</text>
</comment>
<reference evidence="2" key="1">
    <citation type="journal article" date="2013" name="Environ. Microbiol.">
        <title>Microbiota from the distal guts of lean and obese adolescents exhibit partial functional redundancy besides clear differences in community structure.</title>
        <authorList>
            <person name="Ferrer M."/>
            <person name="Ruiz A."/>
            <person name="Lanza F."/>
            <person name="Haange S.B."/>
            <person name="Oberbach A."/>
            <person name="Till H."/>
            <person name="Bargiela R."/>
            <person name="Campoy C."/>
            <person name="Segura M.T."/>
            <person name="Richter M."/>
            <person name="von Bergen M."/>
            <person name="Seifert J."/>
            <person name="Suarez A."/>
        </authorList>
    </citation>
    <scope>NUCLEOTIDE SEQUENCE</scope>
</reference>
<protein>
    <submittedName>
        <fullName evidence="2">Lyzozyme M1 (1,4-beta-N-acetylmuramidase)</fullName>
    </submittedName>
</protein>
<dbReference type="PROSITE" id="PS51904">
    <property type="entry name" value="GLYCOSYL_HYDROL_F25_2"/>
    <property type="match status" value="1"/>
</dbReference>
<feature type="non-terminal residue" evidence="2">
    <location>
        <position position="1"/>
    </location>
</feature>
<dbReference type="GO" id="GO:0003796">
    <property type="term" value="F:lysozyme activity"/>
    <property type="evidence" value="ECO:0007669"/>
    <property type="project" value="InterPro"/>
</dbReference>
<dbReference type="PANTHER" id="PTHR34135:SF2">
    <property type="entry name" value="LYSOZYME"/>
    <property type="match status" value="1"/>
</dbReference>
<dbReference type="GO" id="GO:0009253">
    <property type="term" value="P:peptidoglycan catabolic process"/>
    <property type="evidence" value="ECO:0007669"/>
    <property type="project" value="InterPro"/>
</dbReference>
<proteinExistence type="inferred from homology"/>
<dbReference type="GO" id="GO:0016052">
    <property type="term" value="P:carbohydrate catabolic process"/>
    <property type="evidence" value="ECO:0007669"/>
    <property type="project" value="TreeGrafter"/>
</dbReference>
<gene>
    <name evidence="2" type="ORF">OBE_15100</name>
</gene>
<sequence>QGAKYNFASDGSLVVGSGTMGIDVSKWNGKIDWNAVKNSGVSYVIIRVGYRGSSQGALIDDPTFKTNIKGATAAGLKVGVYFFTQAVDEVEAVQEASMVLDRISGYKISYPVFLDVEGSGGRGDKIDSATRTAVCKAFCNTIQNAGYTAGVYANKTWLSQKMDASALSGYKIWLAQYAAAPTYTGRYDLWQYKSTGKVSGISGNVDLNLSYLGY</sequence>
<dbReference type="AlphaFoldDB" id="K1S4H4"/>